<comment type="caution">
    <text evidence="1">The sequence shown here is derived from an EMBL/GenBank/DDBJ whole genome shotgun (WGS) entry which is preliminary data.</text>
</comment>
<dbReference type="EMBL" id="JAGFOA010000006">
    <property type="protein sequence ID" value="MBO3664551.1"/>
    <property type="molecule type" value="Genomic_DNA"/>
</dbReference>
<keyword evidence="2" id="KW-1185">Reference proteome</keyword>
<evidence type="ECO:0000313" key="1">
    <source>
        <dbReference type="EMBL" id="MBO3664551.1"/>
    </source>
</evidence>
<name>A0A939QS37_9MICO</name>
<protein>
    <submittedName>
        <fullName evidence="1">Uncharacterized protein</fullName>
    </submittedName>
</protein>
<sequence length="53" mass="5884">MSDETEQHLDEGLLTRVRIIETQPLADRAAAYATLHDELSRRLDQAPSPVPGV</sequence>
<dbReference type="Proteomes" id="UP000680132">
    <property type="component" value="Unassembled WGS sequence"/>
</dbReference>
<reference evidence="1" key="1">
    <citation type="submission" date="2021-03" db="EMBL/GenBank/DDBJ databases">
        <title>Microbacterium sp. nov., a novel actinobacterium isolated from cow dung.</title>
        <authorList>
            <person name="Zhang L."/>
        </authorList>
    </citation>
    <scope>NUCLEOTIDE SEQUENCE</scope>
    <source>
        <strain evidence="1">NEAU-LLB</strain>
    </source>
</reference>
<gene>
    <name evidence="1" type="ORF">J5V96_13715</name>
</gene>
<accession>A0A939QS37</accession>
<dbReference type="RefSeq" id="WP_208504301.1">
    <property type="nucleotide sequence ID" value="NZ_JAGFOA010000006.1"/>
</dbReference>
<evidence type="ECO:0000313" key="2">
    <source>
        <dbReference type="Proteomes" id="UP000680132"/>
    </source>
</evidence>
<organism evidence="1 2">
    <name type="scientific">Microbacterium stercoris</name>
    <dbReference type="NCBI Taxonomy" id="2820289"/>
    <lineage>
        <taxon>Bacteria</taxon>
        <taxon>Bacillati</taxon>
        <taxon>Actinomycetota</taxon>
        <taxon>Actinomycetes</taxon>
        <taxon>Micrococcales</taxon>
        <taxon>Microbacteriaceae</taxon>
        <taxon>Microbacterium</taxon>
    </lineage>
</organism>
<proteinExistence type="predicted"/>
<dbReference type="AlphaFoldDB" id="A0A939QS37"/>